<name>A0A151X0B4_9HYME</name>
<dbReference type="AlphaFoldDB" id="A0A151X0B4"/>
<proteinExistence type="predicted"/>
<protein>
    <submittedName>
        <fullName evidence="1">Uncharacterized protein</fullName>
    </submittedName>
</protein>
<organism evidence="1 2">
    <name type="scientific">Mycetomoellerius zeteki</name>
    <dbReference type="NCBI Taxonomy" id="64791"/>
    <lineage>
        <taxon>Eukaryota</taxon>
        <taxon>Metazoa</taxon>
        <taxon>Ecdysozoa</taxon>
        <taxon>Arthropoda</taxon>
        <taxon>Hexapoda</taxon>
        <taxon>Insecta</taxon>
        <taxon>Pterygota</taxon>
        <taxon>Neoptera</taxon>
        <taxon>Endopterygota</taxon>
        <taxon>Hymenoptera</taxon>
        <taxon>Apocrita</taxon>
        <taxon>Aculeata</taxon>
        <taxon>Formicoidea</taxon>
        <taxon>Formicidae</taxon>
        <taxon>Myrmicinae</taxon>
        <taxon>Mycetomoellerius</taxon>
    </lineage>
</organism>
<sequence length="151" mass="17882">MVYYRKSCPWRTTRSTTYQIFGQFDRNSISIRFVRGTFLGNKQIDNYKEIVAEMISAFHAIKVNMSLKIHFLHNHLNFFHQIWVNSVMNMANAFTKTLRSLRNASKEKTSDTYLVNTAGLLFVIQNQNHTNDQNSYYNNYNYIIITYNTKI</sequence>
<keyword evidence="2" id="KW-1185">Reference proteome</keyword>
<evidence type="ECO:0000313" key="2">
    <source>
        <dbReference type="Proteomes" id="UP000075809"/>
    </source>
</evidence>
<evidence type="ECO:0000313" key="1">
    <source>
        <dbReference type="EMBL" id="KYQ53368.1"/>
    </source>
</evidence>
<accession>A0A151X0B4</accession>
<reference evidence="1 2" key="1">
    <citation type="submission" date="2015-09" db="EMBL/GenBank/DDBJ databases">
        <title>Trachymyrmex zeteki WGS genome.</title>
        <authorList>
            <person name="Nygaard S."/>
            <person name="Hu H."/>
            <person name="Boomsma J."/>
            <person name="Zhang G."/>
        </authorList>
    </citation>
    <scope>NUCLEOTIDE SEQUENCE [LARGE SCALE GENOMIC DNA]</scope>
    <source>
        <strain evidence="1">Tzet28-1</strain>
        <tissue evidence="1">Whole body</tissue>
    </source>
</reference>
<dbReference type="EMBL" id="KQ982632">
    <property type="protein sequence ID" value="KYQ53368.1"/>
    <property type="molecule type" value="Genomic_DNA"/>
</dbReference>
<dbReference type="PANTHER" id="PTHR46114:SF1">
    <property type="entry name" value="ZAD DOMAIN-CONTAINING PROTEIN"/>
    <property type="match status" value="1"/>
</dbReference>
<gene>
    <name evidence="1" type="ORF">ALC60_07500</name>
</gene>
<dbReference type="Proteomes" id="UP000075809">
    <property type="component" value="Unassembled WGS sequence"/>
</dbReference>
<dbReference type="PANTHER" id="PTHR46114">
    <property type="entry name" value="APPLE DOMAIN-CONTAINING PROTEIN"/>
    <property type="match status" value="1"/>
</dbReference>